<keyword evidence="2" id="KW-1185">Reference proteome</keyword>
<reference evidence="2" key="1">
    <citation type="journal article" date="2019" name="Int. J. Syst. Evol. Microbiol.">
        <title>The Global Catalogue of Microorganisms (GCM) 10K type strain sequencing project: providing services to taxonomists for standard genome sequencing and annotation.</title>
        <authorList>
            <consortium name="The Broad Institute Genomics Platform"/>
            <consortium name="The Broad Institute Genome Sequencing Center for Infectious Disease"/>
            <person name="Wu L."/>
            <person name="Ma J."/>
        </authorList>
    </citation>
    <scope>NUCLEOTIDE SEQUENCE [LARGE SCALE GENOMIC DNA]</scope>
    <source>
        <strain evidence="2">JCM 16259</strain>
    </source>
</reference>
<accession>A0ABP5Z3V8</accession>
<gene>
    <name evidence="1" type="ORF">GCM10009858_27660</name>
</gene>
<dbReference type="RefSeq" id="WP_344255508.1">
    <property type="nucleotide sequence ID" value="NZ_BAAARE010000011.1"/>
</dbReference>
<comment type="caution">
    <text evidence="1">The sequence shown here is derived from an EMBL/GenBank/DDBJ whole genome shotgun (WGS) entry which is preliminary data.</text>
</comment>
<organism evidence="1 2">
    <name type="scientific">Terrabacter carboxydivorans</name>
    <dbReference type="NCBI Taxonomy" id="619730"/>
    <lineage>
        <taxon>Bacteria</taxon>
        <taxon>Bacillati</taxon>
        <taxon>Actinomycetota</taxon>
        <taxon>Actinomycetes</taxon>
        <taxon>Micrococcales</taxon>
        <taxon>Intrasporangiaceae</taxon>
        <taxon>Terrabacter</taxon>
    </lineage>
</organism>
<evidence type="ECO:0000313" key="1">
    <source>
        <dbReference type="EMBL" id="GAA2488114.1"/>
    </source>
</evidence>
<proteinExistence type="predicted"/>
<dbReference type="Proteomes" id="UP001500730">
    <property type="component" value="Unassembled WGS sequence"/>
</dbReference>
<name>A0ABP5Z3V8_9MICO</name>
<dbReference type="EMBL" id="BAAARE010000011">
    <property type="protein sequence ID" value="GAA2488114.1"/>
    <property type="molecule type" value="Genomic_DNA"/>
</dbReference>
<evidence type="ECO:0000313" key="2">
    <source>
        <dbReference type="Proteomes" id="UP001500730"/>
    </source>
</evidence>
<protein>
    <submittedName>
        <fullName evidence="1">Uncharacterized protein</fullName>
    </submittedName>
</protein>
<sequence>MSEPTAPLDLVLTGVRSRSHLVYASSYLRHVLESRPGPVHLTVLPTGDAFGHGPDAEAAVRALLVDDPRLDVRFSGEGEQLAGLPRTARLLCVGAPSVRAWTSFVRTHRGRPPHVTVIDEGLGSFGTWATRRKAYRREGGREPRSTVRAIAVASSARWLTGERWSLYVRDGRSWRVDDRVAREFRLRLEGSPPAAGTAVYLTQPWAALGLLSQTAYAHHLEAVRAAVSTAGLSLALRPHPWEQPESYAGFDLVHGRTPAELDRQVLGAELVLGGNSTALLNLAAVHGTRAVRVMVPELAFLDAALGSGQRSLLDAFLPPAVPVEALPRTLRVGGRGAAPL</sequence>